<organism evidence="4 5">
    <name type="scientific">Tenacibaculum aiptasiae</name>
    <dbReference type="NCBI Taxonomy" id="426481"/>
    <lineage>
        <taxon>Bacteria</taxon>
        <taxon>Pseudomonadati</taxon>
        <taxon>Bacteroidota</taxon>
        <taxon>Flavobacteriia</taxon>
        <taxon>Flavobacteriales</taxon>
        <taxon>Flavobacteriaceae</taxon>
        <taxon>Tenacibaculum</taxon>
    </lineage>
</organism>
<dbReference type="CDD" id="cd01561">
    <property type="entry name" value="CBS_like"/>
    <property type="match status" value="1"/>
</dbReference>
<keyword evidence="5" id="KW-1185">Reference proteome</keyword>
<evidence type="ECO:0000313" key="5">
    <source>
        <dbReference type="Proteomes" id="UP000467305"/>
    </source>
</evidence>
<accession>A0A7J5ALA1</accession>
<evidence type="ECO:0000313" key="4">
    <source>
        <dbReference type="EMBL" id="KAB1158336.1"/>
    </source>
</evidence>
<comment type="caution">
    <text evidence="4">The sequence shown here is derived from an EMBL/GenBank/DDBJ whole genome shotgun (WGS) entry which is preliminary data.</text>
</comment>
<dbReference type="InterPro" id="IPR036052">
    <property type="entry name" value="TrpB-like_PALP_sf"/>
</dbReference>
<keyword evidence="2" id="KW-0663">Pyridoxal phosphate</keyword>
<sequence>MKNSILDLVENSTFVRLKKFENINLDFKLEQYSITGSIKDKNALYFILKAKEEGLLAEGGTIIESSSGNFGIALTVIGRQLGHPVKIVIDKKTSRSMKKILETYGADVLEIGEEHCDEAGSMQKARMAYAQKIQEKIPGSWYACQHLNPMTSEVHYRLTASEIEKEYKGAPDVIVVGVSTAGQLAGISRYFRENYPKTKIWGVDVKGSRIFTKDRHPYKMTGLGLSFTPPAFNWDLVDRAFCVDDELSFSFCYYLAKKEGLLLGASSGTVIAATLKALKTEKNIKNVCMISADSGFRYLDTFYDEQWLKENDLQIFNEDQCFHKIDTVVEHKRS</sequence>
<dbReference type="EMBL" id="WAAU01000013">
    <property type="protein sequence ID" value="KAB1158336.1"/>
    <property type="molecule type" value="Genomic_DNA"/>
</dbReference>
<dbReference type="Proteomes" id="UP000467305">
    <property type="component" value="Unassembled WGS sequence"/>
</dbReference>
<dbReference type="GO" id="GO:1901605">
    <property type="term" value="P:alpha-amino acid metabolic process"/>
    <property type="evidence" value="ECO:0007669"/>
    <property type="project" value="UniProtKB-ARBA"/>
</dbReference>
<dbReference type="InterPro" id="IPR050214">
    <property type="entry name" value="Cys_Synth/Cystath_Beta-Synth"/>
</dbReference>
<dbReference type="PANTHER" id="PTHR10314">
    <property type="entry name" value="CYSTATHIONINE BETA-SYNTHASE"/>
    <property type="match status" value="1"/>
</dbReference>
<protein>
    <submittedName>
        <fullName evidence="4">PLP-dependent cysteine synthase family protein</fullName>
    </submittedName>
</protein>
<name>A0A7J5ALA1_9FLAO</name>
<dbReference type="RefSeq" id="WP_150899760.1">
    <property type="nucleotide sequence ID" value="NZ_WAAU01000013.1"/>
</dbReference>
<dbReference type="OrthoDB" id="9808024at2"/>
<evidence type="ECO:0000259" key="3">
    <source>
        <dbReference type="Pfam" id="PF00291"/>
    </source>
</evidence>
<evidence type="ECO:0000256" key="2">
    <source>
        <dbReference type="ARBA" id="ARBA00022898"/>
    </source>
</evidence>
<dbReference type="Gene3D" id="3.40.50.1100">
    <property type="match status" value="2"/>
</dbReference>
<gene>
    <name evidence="4" type="ORF">F7018_09140</name>
</gene>
<dbReference type="SUPFAM" id="SSF53686">
    <property type="entry name" value="Tryptophan synthase beta subunit-like PLP-dependent enzymes"/>
    <property type="match status" value="1"/>
</dbReference>
<comment type="cofactor">
    <cofactor evidence="1">
        <name>pyridoxal 5'-phosphate</name>
        <dbReference type="ChEBI" id="CHEBI:597326"/>
    </cofactor>
</comment>
<evidence type="ECO:0000256" key="1">
    <source>
        <dbReference type="ARBA" id="ARBA00001933"/>
    </source>
</evidence>
<dbReference type="InterPro" id="IPR001926">
    <property type="entry name" value="TrpB-like_PALP"/>
</dbReference>
<reference evidence="4 5" key="1">
    <citation type="submission" date="2019-09" db="EMBL/GenBank/DDBJ databases">
        <authorList>
            <person name="Cao W.R."/>
        </authorList>
    </citation>
    <scope>NUCLEOTIDE SEQUENCE [LARGE SCALE GENOMIC DNA]</scope>
    <source>
        <strain evidence="5">a4</strain>
    </source>
</reference>
<proteinExistence type="predicted"/>
<dbReference type="AlphaFoldDB" id="A0A7J5ALA1"/>
<dbReference type="Pfam" id="PF00291">
    <property type="entry name" value="PALP"/>
    <property type="match status" value="1"/>
</dbReference>
<feature type="domain" description="Tryptophan synthase beta chain-like PALP" evidence="3">
    <location>
        <begin position="10"/>
        <end position="290"/>
    </location>
</feature>